<keyword evidence="3" id="KW-1185">Reference proteome</keyword>
<sequence>MCSELSGSKDDVKAVSPGGFQRFPSRCVAGHDEKAPRQGRRRGAYDGDGILSGLDTIQNSCRAARTQVSSAVTTRSCKIWSRHRDAWRDAQKWT</sequence>
<protein>
    <submittedName>
        <fullName evidence="2">Uncharacterized protein</fullName>
    </submittedName>
</protein>
<reference evidence="2" key="1">
    <citation type="journal article" date="2020" name="bioRxiv">
        <title>Whole genome comparisons of ergot fungi reveals the divergence and evolution of species within the genus Claviceps are the result of varying mechanisms driving genome evolution and host range expansion.</title>
        <authorList>
            <person name="Wyka S.A."/>
            <person name="Mondo S.J."/>
            <person name="Liu M."/>
            <person name="Dettman J."/>
            <person name="Nalam V."/>
            <person name="Broders K.D."/>
        </authorList>
    </citation>
    <scope>NUCLEOTIDE SEQUENCE</scope>
    <source>
        <strain evidence="2">CCC 489</strain>
    </source>
</reference>
<name>A0A8K0J769_9HYPO</name>
<dbReference type="AlphaFoldDB" id="A0A8K0J769"/>
<dbReference type="Proteomes" id="UP000811619">
    <property type="component" value="Unassembled WGS sequence"/>
</dbReference>
<accession>A0A8K0J769</accession>
<gene>
    <name evidence="2" type="ORF">E4U42_003854</name>
</gene>
<dbReference type="EMBL" id="SRPY01000328">
    <property type="protein sequence ID" value="KAG5925877.1"/>
    <property type="molecule type" value="Genomic_DNA"/>
</dbReference>
<evidence type="ECO:0000313" key="3">
    <source>
        <dbReference type="Proteomes" id="UP000811619"/>
    </source>
</evidence>
<proteinExistence type="predicted"/>
<comment type="caution">
    <text evidence="2">The sequence shown here is derived from an EMBL/GenBank/DDBJ whole genome shotgun (WGS) entry which is preliminary data.</text>
</comment>
<feature type="region of interest" description="Disordered" evidence="1">
    <location>
        <begin position="1"/>
        <end position="46"/>
    </location>
</feature>
<organism evidence="2 3">
    <name type="scientific">Claviceps africana</name>
    <dbReference type="NCBI Taxonomy" id="83212"/>
    <lineage>
        <taxon>Eukaryota</taxon>
        <taxon>Fungi</taxon>
        <taxon>Dikarya</taxon>
        <taxon>Ascomycota</taxon>
        <taxon>Pezizomycotina</taxon>
        <taxon>Sordariomycetes</taxon>
        <taxon>Hypocreomycetidae</taxon>
        <taxon>Hypocreales</taxon>
        <taxon>Clavicipitaceae</taxon>
        <taxon>Claviceps</taxon>
    </lineage>
</organism>
<evidence type="ECO:0000256" key="1">
    <source>
        <dbReference type="SAM" id="MobiDB-lite"/>
    </source>
</evidence>
<evidence type="ECO:0000313" key="2">
    <source>
        <dbReference type="EMBL" id="KAG5925877.1"/>
    </source>
</evidence>